<dbReference type="InterPro" id="IPR007844">
    <property type="entry name" value="AsmA"/>
</dbReference>
<dbReference type="PANTHER" id="PTHR30441:SF4">
    <property type="entry name" value="PROTEIN ASMA"/>
    <property type="match status" value="1"/>
</dbReference>
<dbReference type="Proteomes" id="UP000297890">
    <property type="component" value="Unassembled WGS sequence"/>
</dbReference>
<feature type="compositionally biased region" description="Low complexity" evidence="2">
    <location>
        <begin position="154"/>
        <end position="165"/>
    </location>
</feature>
<protein>
    <submittedName>
        <fullName evidence="4">AsmA family protein</fullName>
    </submittedName>
</protein>
<organism evidence="4 5">
    <name type="scientific">Candidatus Macondimonas diazotrophica</name>
    <dbReference type="NCBI Taxonomy" id="2305248"/>
    <lineage>
        <taxon>Bacteria</taxon>
        <taxon>Pseudomonadati</taxon>
        <taxon>Pseudomonadota</taxon>
        <taxon>Gammaproteobacteria</taxon>
        <taxon>Chromatiales</taxon>
        <taxon>Ectothiorhodospiraceae</taxon>
        <taxon>Candidatus Macondimonas</taxon>
    </lineage>
</organism>
<feature type="region of interest" description="Disordered" evidence="2">
    <location>
        <begin position="145"/>
        <end position="167"/>
    </location>
</feature>
<comment type="caution">
    <text evidence="4">The sequence shown here is derived from an EMBL/GenBank/DDBJ whole genome shotgun (WGS) entry which is preliminary data.</text>
</comment>
<dbReference type="InterPro" id="IPR052894">
    <property type="entry name" value="AsmA-related"/>
</dbReference>
<evidence type="ECO:0000313" key="4">
    <source>
        <dbReference type="EMBL" id="TFZ82424.1"/>
    </source>
</evidence>
<feature type="domain" description="AsmA" evidence="3">
    <location>
        <begin position="521"/>
        <end position="792"/>
    </location>
</feature>
<dbReference type="OrthoDB" id="9766390at2"/>
<evidence type="ECO:0000259" key="3">
    <source>
        <dbReference type="Pfam" id="PF05170"/>
    </source>
</evidence>
<evidence type="ECO:0000256" key="2">
    <source>
        <dbReference type="SAM" id="MobiDB-lite"/>
    </source>
</evidence>
<sequence>MERPASTRCLMNRWIKISGIALAVLIVLALVLTLALPRLLDPNAYRDDLTRLVSEQTGRTLTLEGDLGVSVFPWLGLEVNGASLANAPGFGEEPMLAVRHAAARIRLLPLLAGRLEFGTIALDGLQLSLARAADGRSNWQDIQERLARSEETSETTPEAESPSQTDGRFSLSEFNITGVRVQEGRLLWDDRQNGTRYALTDWDLKTGQVRFGGKVPVTSSFNLSVGAPDLDAEVDFEAGVQVAPEAGRYVVEDLMLETRLRSPELFGEAVLPVALSGAGVWQQDAPGTLGPIRLEVGPYKTAGQQIDKLVLTVDEGVVDVARSIARLAQVKLSGENIRWAGSALDSLDLQTGGEVNWGSGRVELASVRLQAKALRPTADMAPVALDARTPVSVDWKRQRLEAPDLGVTLDGKLAVAGGQGLLDPSLSGKLDYDWGAGRARLNDMRLLAESLDLGDGRVLARPEITTDVAGALSDQRWSLKPLNLRVGDLFRAQGNIDITAARGFGYQGRIDAPPFAPRPLFTALKIELPPTTASDTLRTLAVNTAFKGTAERVALDDLRVDLDGGRMQGSAAIAWDERMQVKTDLTVDRLNVDRYLPPTSGSAPEPKPATGTAPAGDPGPQPIPVALLRQFDLDTRLRVGALTLSRIAMQNAEIRAVLKDGRLVVDPLQAGLFGGQMTTTMQIDAAPEVPTVTIKPVFKGIQLAPLMQRFAGEAYLTGTGTLDLNAATRGADTGQWLRNLDGLLSVDLRDGRIERIDILNQLRRGYAQVRSLDPGPAPEGGTEFTELKGKVSMKGPIWRNEALSLTSPLLRMDGKGQIDVDRQQLDFDVLATLLGTGMIRGDRWLEDLIDKPIPIAIKGPWARPSVRPDVKALAEAKARERLEQEKQKIQEKLKDREDELREKAAEKIQEGLGKFLR</sequence>
<dbReference type="Pfam" id="PF05170">
    <property type="entry name" value="AsmA"/>
    <property type="match status" value="2"/>
</dbReference>
<proteinExistence type="predicted"/>
<evidence type="ECO:0000256" key="1">
    <source>
        <dbReference type="SAM" id="Coils"/>
    </source>
</evidence>
<dbReference type="EMBL" id="SRIO01000009">
    <property type="protein sequence ID" value="TFZ82424.1"/>
    <property type="molecule type" value="Genomic_DNA"/>
</dbReference>
<dbReference type="GO" id="GO:0090313">
    <property type="term" value="P:regulation of protein targeting to membrane"/>
    <property type="evidence" value="ECO:0007669"/>
    <property type="project" value="TreeGrafter"/>
</dbReference>
<feature type="region of interest" description="Disordered" evidence="2">
    <location>
        <begin position="593"/>
        <end position="622"/>
    </location>
</feature>
<dbReference type="PANTHER" id="PTHR30441">
    <property type="entry name" value="DUF748 DOMAIN-CONTAINING PROTEIN"/>
    <property type="match status" value="1"/>
</dbReference>
<evidence type="ECO:0000313" key="5">
    <source>
        <dbReference type="Proteomes" id="UP000297890"/>
    </source>
</evidence>
<feature type="coiled-coil region" evidence="1">
    <location>
        <begin position="872"/>
        <end position="910"/>
    </location>
</feature>
<feature type="domain" description="AsmA" evidence="3">
    <location>
        <begin position="11"/>
        <end position="268"/>
    </location>
</feature>
<keyword evidence="1" id="KW-0175">Coiled coil</keyword>
<dbReference type="GO" id="GO:0005886">
    <property type="term" value="C:plasma membrane"/>
    <property type="evidence" value="ECO:0007669"/>
    <property type="project" value="TreeGrafter"/>
</dbReference>
<reference evidence="4 5" key="1">
    <citation type="journal article" date="2019" name="ISME J.">
        <title>Candidatus Macondimonas diazotrophica, a novel gammaproteobacterial genus dominating crude-oil-contaminated coastal sediments.</title>
        <authorList>
            <person name="Karthikeyan S."/>
            <person name="Konstantinidis K."/>
        </authorList>
    </citation>
    <scope>NUCLEOTIDE SEQUENCE [LARGE SCALE GENOMIC DNA]</scope>
    <source>
        <strain evidence="4 5">KTK01</strain>
    </source>
</reference>
<name>A0A4Z0F7V8_9GAMM</name>
<gene>
    <name evidence="4" type="ORF">E4680_08050</name>
</gene>
<keyword evidence="5" id="KW-1185">Reference proteome</keyword>
<dbReference type="AlphaFoldDB" id="A0A4Z0F7V8"/>
<accession>A0A4Z0F7V8</accession>